<evidence type="ECO:0000313" key="5">
    <source>
        <dbReference type="Proteomes" id="UP000185568"/>
    </source>
</evidence>
<evidence type="ECO:0000259" key="3">
    <source>
        <dbReference type="PROSITE" id="PS51272"/>
    </source>
</evidence>
<evidence type="ECO:0000313" key="4">
    <source>
        <dbReference type="EMBL" id="OLN24117.1"/>
    </source>
</evidence>
<organism evidence="4 5">
    <name type="scientific">Domibacillus antri</name>
    <dbReference type="NCBI Taxonomy" id="1714264"/>
    <lineage>
        <taxon>Bacteria</taxon>
        <taxon>Bacillati</taxon>
        <taxon>Bacillota</taxon>
        <taxon>Bacilli</taxon>
        <taxon>Bacillales</taxon>
        <taxon>Bacillaceae</taxon>
        <taxon>Domibacillus</taxon>
    </lineage>
</organism>
<reference evidence="4 5" key="1">
    <citation type="submission" date="2016-12" db="EMBL/GenBank/DDBJ databases">
        <title>Domibacillus antri genome sequencing.</title>
        <authorList>
            <person name="Verma A."/>
            <person name="Krishnamurthi S."/>
        </authorList>
    </citation>
    <scope>NUCLEOTIDE SEQUENCE [LARGE SCALE GENOMIC DNA]</scope>
    <source>
        <strain evidence="4 5">XD80</strain>
    </source>
</reference>
<dbReference type="RefSeq" id="WP_075396935.1">
    <property type="nucleotide sequence ID" value="NZ_MSDU01000003.1"/>
</dbReference>
<name>A0A1Q8Q9V5_9BACI</name>
<proteinExistence type="predicted"/>
<dbReference type="InterPro" id="IPR051465">
    <property type="entry name" value="Cell_Envelope_Struct_Comp"/>
</dbReference>
<feature type="chain" id="PRO_5012118701" description="SLH domain-containing protein" evidence="2">
    <location>
        <begin position="31"/>
        <end position="214"/>
    </location>
</feature>
<comment type="caution">
    <text evidence="4">The sequence shown here is derived from an EMBL/GenBank/DDBJ whole genome shotgun (WGS) entry which is preliminary data.</text>
</comment>
<dbReference type="InterPro" id="IPR001119">
    <property type="entry name" value="SLH_dom"/>
</dbReference>
<dbReference type="STRING" id="1714264.BTO30_01505"/>
<dbReference type="Proteomes" id="UP000185568">
    <property type="component" value="Unassembled WGS sequence"/>
</dbReference>
<dbReference type="AlphaFoldDB" id="A0A1Q8Q9V5"/>
<evidence type="ECO:0000256" key="2">
    <source>
        <dbReference type="SAM" id="SignalP"/>
    </source>
</evidence>
<evidence type="ECO:0000256" key="1">
    <source>
        <dbReference type="ARBA" id="ARBA00022729"/>
    </source>
</evidence>
<dbReference type="OrthoDB" id="2776339at2"/>
<keyword evidence="1 2" id="KW-0732">Signal</keyword>
<keyword evidence="5" id="KW-1185">Reference proteome</keyword>
<feature type="domain" description="SLH" evidence="3">
    <location>
        <begin position="27"/>
        <end position="85"/>
    </location>
</feature>
<accession>A0A1Q8Q9V5</accession>
<gene>
    <name evidence="4" type="ORF">BTO30_01505</name>
</gene>
<sequence length="214" mass="22443">MKKQGKIYKFMAAAVLGSVLFVSSLGQSQAVSFSDVSAQYEEAVQYAVDQNIASGLGNGAFGVGQRIKRVDAAVMLAKALNLDIESAPAVPFEDVPARAQKAVSALAEAGVVSGKSPTLFGSDQTLTRGEMALILVRAYKLQGTADHEFIDVSSNYDAAVQALVANKVTLGKSPALFGTAAPITRGEFAIFLFRVDGSTQEAPVGDGFEVIDIY</sequence>
<feature type="signal peptide" evidence="2">
    <location>
        <begin position="1"/>
        <end position="30"/>
    </location>
</feature>
<dbReference type="PROSITE" id="PS51272">
    <property type="entry name" value="SLH"/>
    <property type="match status" value="2"/>
</dbReference>
<dbReference type="PANTHER" id="PTHR43308">
    <property type="entry name" value="OUTER MEMBRANE PROTEIN ALPHA-RELATED"/>
    <property type="match status" value="1"/>
</dbReference>
<dbReference type="Pfam" id="PF00395">
    <property type="entry name" value="SLH"/>
    <property type="match status" value="3"/>
</dbReference>
<feature type="domain" description="SLH" evidence="3">
    <location>
        <begin position="86"/>
        <end position="149"/>
    </location>
</feature>
<protein>
    <recommendedName>
        <fullName evidence="3">SLH domain-containing protein</fullName>
    </recommendedName>
</protein>
<dbReference type="EMBL" id="MSDU01000003">
    <property type="protein sequence ID" value="OLN24117.1"/>
    <property type="molecule type" value="Genomic_DNA"/>
</dbReference>
<dbReference type="PANTHER" id="PTHR43308:SF5">
    <property type="entry name" value="S-LAYER PROTEIN _ PEPTIDOGLYCAN ENDO-BETA-N-ACETYLGLUCOSAMINIDASE"/>
    <property type="match status" value="1"/>
</dbReference>